<reference evidence="2 3" key="1">
    <citation type="submission" date="2018-02" db="EMBL/GenBank/DDBJ databases">
        <title>Genomic Encyclopedia of Archaeal and Bacterial Type Strains, Phase II (KMG-II): from individual species to whole genera.</title>
        <authorList>
            <person name="Goeker M."/>
        </authorList>
    </citation>
    <scope>NUCLEOTIDE SEQUENCE [LARGE SCALE GENOMIC DNA]</scope>
    <source>
        <strain evidence="2 3">DSM 22857</strain>
    </source>
</reference>
<evidence type="ECO:0000313" key="3">
    <source>
        <dbReference type="Proteomes" id="UP000239485"/>
    </source>
</evidence>
<dbReference type="InterPro" id="IPR054105">
    <property type="entry name" value="WHD_NrtR"/>
</dbReference>
<gene>
    <name evidence="2" type="ORF">CLV92_104149</name>
</gene>
<dbReference type="PANTHER" id="PTHR43736:SF4">
    <property type="entry name" value="SLR1690 PROTEIN"/>
    <property type="match status" value="1"/>
</dbReference>
<sequence>MCQPAEQQEISVAVSTVILALLPGGDGTPRVHLPLVRRTRDPYRDEWALPGGWVCKDESLRDAARRTLAETTGLRPSYLEQLYTFGRPDRSPTGRVLSVVYSALVRTHEATVAEEGENVRWCAADDATGLAFDHDEIVRYALWRLRTKVEYAHIALHFLDETFSMAQLREVYEAVLQRPLDPANFRRHVEASGTIVPTGERLTGTRHRPPRLYRALVPEGSPGPLATAGPLS</sequence>
<evidence type="ECO:0000313" key="2">
    <source>
        <dbReference type="EMBL" id="PPK97328.1"/>
    </source>
</evidence>
<dbReference type="Proteomes" id="UP000239485">
    <property type="component" value="Unassembled WGS sequence"/>
</dbReference>
<dbReference type="InterPro" id="IPR000086">
    <property type="entry name" value="NUDIX_hydrolase_dom"/>
</dbReference>
<dbReference type="AlphaFoldDB" id="A0A2S6ISW8"/>
<dbReference type="SUPFAM" id="SSF55811">
    <property type="entry name" value="Nudix"/>
    <property type="match status" value="1"/>
</dbReference>
<dbReference type="Gene3D" id="1.10.10.10">
    <property type="entry name" value="Winged helix-like DNA-binding domain superfamily/Winged helix DNA-binding domain"/>
    <property type="match status" value="1"/>
</dbReference>
<dbReference type="PANTHER" id="PTHR43736">
    <property type="entry name" value="ADP-RIBOSE PYROPHOSPHATASE"/>
    <property type="match status" value="1"/>
</dbReference>
<dbReference type="Pfam" id="PF00293">
    <property type="entry name" value="NUDIX"/>
    <property type="match status" value="1"/>
</dbReference>
<dbReference type="PROSITE" id="PS51462">
    <property type="entry name" value="NUDIX"/>
    <property type="match status" value="1"/>
</dbReference>
<dbReference type="RefSeq" id="WP_245886538.1">
    <property type="nucleotide sequence ID" value="NZ_PTJD01000004.1"/>
</dbReference>
<name>A0A2S6ISW8_9ACTN</name>
<proteinExistence type="predicted"/>
<keyword evidence="3" id="KW-1185">Reference proteome</keyword>
<comment type="caution">
    <text evidence="2">The sequence shown here is derived from an EMBL/GenBank/DDBJ whole genome shotgun (WGS) entry which is preliminary data.</text>
</comment>
<dbReference type="InterPro" id="IPR036390">
    <property type="entry name" value="WH_DNA-bd_sf"/>
</dbReference>
<dbReference type="Gene3D" id="3.90.79.10">
    <property type="entry name" value="Nucleoside Triphosphate Pyrophosphohydrolase"/>
    <property type="match status" value="1"/>
</dbReference>
<accession>A0A2S6ISW8</accession>
<evidence type="ECO:0000259" key="1">
    <source>
        <dbReference type="PROSITE" id="PS51462"/>
    </source>
</evidence>
<dbReference type="CDD" id="cd18873">
    <property type="entry name" value="NUDIX_NadM_like"/>
    <property type="match status" value="1"/>
</dbReference>
<feature type="domain" description="Nudix hydrolase" evidence="1">
    <location>
        <begin position="9"/>
        <end position="146"/>
    </location>
</feature>
<organism evidence="2 3">
    <name type="scientific">Kineococcus xinjiangensis</name>
    <dbReference type="NCBI Taxonomy" id="512762"/>
    <lineage>
        <taxon>Bacteria</taxon>
        <taxon>Bacillati</taxon>
        <taxon>Actinomycetota</taxon>
        <taxon>Actinomycetes</taxon>
        <taxon>Kineosporiales</taxon>
        <taxon>Kineosporiaceae</taxon>
        <taxon>Kineococcus</taxon>
    </lineage>
</organism>
<dbReference type="InterPro" id="IPR015797">
    <property type="entry name" value="NUDIX_hydrolase-like_dom_sf"/>
</dbReference>
<protein>
    <submittedName>
        <fullName evidence="2">ADP-ribose pyrophosphatase YjhB (NUDIX family)</fullName>
    </submittedName>
</protein>
<dbReference type="SUPFAM" id="SSF46785">
    <property type="entry name" value="Winged helix' DNA-binding domain"/>
    <property type="match status" value="1"/>
</dbReference>
<dbReference type="Pfam" id="PF21906">
    <property type="entry name" value="WHD_NrtR"/>
    <property type="match status" value="1"/>
</dbReference>
<dbReference type="EMBL" id="PTJD01000004">
    <property type="protein sequence ID" value="PPK97328.1"/>
    <property type="molecule type" value="Genomic_DNA"/>
</dbReference>
<dbReference type="InterPro" id="IPR036388">
    <property type="entry name" value="WH-like_DNA-bd_sf"/>
</dbReference>